<keyword evidence="2 6" id="KW-0540">Nuclease</keyword>
<dbReference type="SUPFAM" id="SSF88723">
    <property type="entry name" value="PIN domain-like"/>
    <property type="match status" value="1"/>
</dbReference>
<comment type="similarity">
    <text evidence="6">Belongs to the PINc/VapC protein family.</text>
</comment>
<evidence type="ECO:0000256" key="3">
    <source>
        <dbReference type="ARBA" id="ARBA00022723"/>
    </source>
</evidence>
<organism evidence="8 9">
    <name type="scientific">Nonomuraea deserti</name>
    <dbReference type="NCBI Taxonomy" id="1848322"/>
    <lineage>
        <taxon>Bacteria</taxon>
        <taxon>Bacillati</taxon>
        <taxon>Actinomycetota</taxon>
        <taxon>Actinomycetes</taxon>
        <taxon>Streptosporangiales</taxon>
        <taxon>Streptosporangiaceae</taxon>
        <taxon>Nonomuraea</taxon>
    </lineage>
</organism>
<dbReference type="GO" id="GO:0045926">
    <property type="term" value="P:negative regulation of growth"/>
    <property type="evidence" value="ECO:0007669"/>
    <property type="project" value="UniProtKB-ARBA"/>
</dbReference>
<dbReference type="Proteomes" id="UP000295258">
    <property type="component" value="Unassembled WGS sequence"/>
</dbReference>
<accession>A0A4R4W8S1</accession>
<proteinExistence type="inferred from homology"/>
<feature type="binding site" evidence="6">
    <location>
        <position position="118"/>
    </location>
    <ligand>
        <name>Mg(2+)</name>
        <dbReference type="ChEBI" id="CHEBI:18420"/>
    </ligand>
</feature>
<feature type="domain" description="PIN" evidence="7">
    <location>
        <begin position="15"/>
        <end position="143"/>
    </location>
</feature>
<evidence type="ECO:0000259" key="7">
    <source>
        <dbReference type="Pfam" id="PF01850"/>
    </source>
</evidence>
<evidence type="ECO:0000313" key="8">
    <source>
        <dbReference type="EMBL" id="TDD09630.1"/>
    </source>
</evidence>
<keyword evidence="1 6" id="KW-1277">Toxin-antitoxin system</keyword>
<evidence type="ECO:0000256" key="4">
    <source>
        <dbReference type="ARBA" id="ARBA00022801"/>
    </source>
</evidence>
<dbReference type="EC" id="3.1.-.-" evidence="6"/>
<dbReference type="GO" id="GO:0000287">
    <property type="term" value="F:magnesium ion binding"/>
    <property type="evidence" value="ECO:0007669"/>
    <property type="project" value="UniProtKB-UniRule"/>
</dbReference>
<dbReference type="Pfam" id="PF01850">
    <property type="entry name" value="PIN"/>
    <property type="match status" value="1"/>
</dbReference>
<evidence type="ECO:0000313" key="9">
    <source>
        <dbReference type="Proteomes" id="UP000295258"/>
    </source>
</evidence>
<dbReference type="InterPro" id="IPR029060">
    <property type="entry name" value="PIN-like_dom_sf"/>
</dbReference>
<comment type="caution">
    <text evidence="8">The sequence shown here is derived from an EMBL/GenBank/DDBJ whole genome shotgun (WGS) entry which is preliminary data.</text>
</comment>
<evidence type="ECO:0000256" key="2">
    <source>
        <dbReference type="ARBA" id="ARBA00022722"/>
    </source>
</evidence>
<dbReference type="InterPro" id="IPR022907">
    <property type="entry name" value="VapC_family"/>
</dbReference>
<dbReference type="InterPro" id="IPR006226">
    <property type="entry name" value="Mtu_PIN"/>
</dbReference>
<reference evidence="8 9" key="1">
    <citation type="submission" date="2019-03" db="EMBL/GenBank/DDBJ databases">
        <title>Draft genome sequences of novel Actinobacteria.</title>
        <authorList>
            <person name="Sahin N."/>
            <person name="Ay H."/>
            <person name="Saygin H."/>
        </authorList>
    </citation>
    <scope>NUCLEOTIDE SEQUENCE [LARGE SCALE GENOMIC DNA]</scope>
    <source>
        <strain evidence="8 9">KC310</strain>
    </source>
</reference>
<comment type="cofactor">
    <cofactor evidence="6">
        <name>Mg(2+)</name>
        <dbReference type="ChEBI" id="CHEBI:18420"/>
    </cofactor>
</comment>
<keyword evidence="4 6" id="KW-0378">Hydrolase</keyword>
<comment type="function">
    <text evidence="6">Toxic component of a toxin-antitoxin (TA) system. An RNase.</text>
</comment>
<dbReference type="EMBL" id="SMKO01000015">
    <property type="protein sequence ID" value="TDD09630.1"/>
    <property type="molecule type" value="Genomic_DNA"/>
</dbReference>
<dbReference type="CDD" id="cd18678">
    <property type="entry name" value="PIN_MtVapC25_VapC33-like"/>
    <property type="match status" value="1"/>
</dbReference>
<dbReference type="GO" id="GO:0016788">
    <property type="term" value="F:hydrolase activity, acting on ester bonds"/>
    <property type="evidence" value="ECO:0007669"/>
    <property type="project" value="InterPro"/>
</dbReference>
<protein>
    <recommendedName>
        <fullName evidence="6">Ribonuclease VapC</fullName>
        <shortName evidence="6">RNase VapC</shortName>
        <ecNumber evidence="6">3.1.-.-</ecNumber>
    </recommendedName>
    <alternativeName>
        <fullName evidence="6">Toxin VapC</fullName>
    </alternativeName>
</protein>
<keyword evidence="5 6" id="KW-0460">Magnesium</keyword>
<keyword evidence="9" id="KW-1185">Reference proteome</keyword>
<dbReference type="GO" id="GO:0090729">
    <property type="term" value="F:toxin activity"/>
    <property type="evidence" value="ECO:0007669"/>
    <property type="project" value="UniProtKB-KW"/>
</dbReference>
<evidence type="ECO:0000256" key="6">
    <source>
        <dbReference type="HAMAP-Rule" id="MF_00265"/>
    </source>
</evidence>
<name>A0A4R4W8S1_9ACTN</name>
<evidence type="ECO:0000256" key="5">
    <source>
        <dbReference type="ARBA" id="ARBA00022842"/>
    </source>
</evidence>
<evidence type="ECO:0000256" key="1">
    <source>
        <dbReference type="ARBA" id="ARBA00022649"/>
    </source>
</evidence>
<keyword evidence="6" id="KW-0800">Toxin</keyword>
<sequence length="152" mass="17160">MTRSATRSCSMLLADINILVNAFRHESPDHDRCHVIVEQMVNGDSSYAVSDFVVNGFVRTVTNRRIYKNPDDLDRALTFASSYRNQPHALVVSGADRHWEIFVRLCRQAGASGNLIPDAYLAALAIEHGCEFVTCDKDFARFEGLRWRSPLN</sequence>
<dbReference type="NCBIfam" id="TIGR00028">
    <property type="entry name" value="Mtu_PIN_fam"/>
    <property type="match status" value="1"/>
</dbReference>
<gene>
    <name evidence="6" type="primary">vapC</name>
    <name evidence="8" type="ORF">E1292_08960</name>
</gene>
<dbReference type="GO" id="GO:0004540">
    <property type="term" value="F:RNA nuclease activity"/>
    <property type="evidence" value="ECO:0007669"/>
    <property type="project" value="InterPro"/>
</dbReference>
<dbReference type="AlphaFoldDB" id="A0A4R4W8S1"/>
<dbReference type="InterPro" id="IPR002716">
    <property type="entry name" value="PIN_dom"/>
</dbReference>
<dbReference type="Gene3D" id="3.40.50.1010">
    <property type="entry name" value="5'-nuclease"/>
    <property type="match status" value="1"/>
</dbReference>
<dbReference type="HAMAP" id="MF_00265">
    <property type="entry name" value="VapC_Nob1"/>
    <property type="match status" value="1"/>
</dbReference>
<feature type="binding site" evidence="6">
    <location>
        <position position="15"/>
    </location>
    <ligand>
        <name>Mg(2+)</name>
        <dbReference type="ChEBI" id="CHEBI:18420"/>
    </ligand>
</feature>
<keyword evidence="3 6" id="KW-0479">Metal-binding</keyword>